<dbReference type="Proteomes" id="UP000661894">
    <property type="component" value="Unassembled WGS sequence"/>
</dbReference>
<reference evidence="3 4" key="1">
    <citation type="submission" date="2020-08" db="EMBL/GenBank/DDBJ databases">
        <title>A Genomic Blueprint of the Chicken Gut Microbiome.</title>
        <authorList>
            <person name="Gilroy R."/>
            <person name="Ravi A."/>
            <person name="Getino M."/>
            <person name="Pursley I."/>
            <person name="Horton D.L."/>
            <person name="Alikhan N.-F."/>
            <person name="Baker D."/>
            <person name="Gharbi K."/>
            <person name="Hall N."/>
            <person name="Watson M."/>
            <person name="Adriaenssens E.M."/>
            <person name="Foster-Nyarko E."/>
            <person name="Jarju S."/>
            <person name="Secka A."/>
            <person name="Antonio M."/>
            <person name="Oren A."/>
            <person name="Chaudhuri R."/>
            <person name="La Ragione R.M."/>
            <person name="Hildebrand F."/>
            <person name="Pallen M.J."/>
        </authorList>
    </citation>
    <scope>NUCLEOTIDE SEQUENCE [LARGE SCALE GENOMIC DNA]</scope>
    <source>
        <strain evidence="3 4">Sa1BUA1</strain>
    </source>
</reference>
<evidence type="ECO:0000313" key="3">
    <source>
        <dbReference type="EMBL" id="MBD8063099.1"/>
    </source>
</evidence>
<name>A0ABR8Z4C5_9MICO</name>
<keyword evidence="1" id="KW-0812">Transmembrane</keyword>
<dbReference type="Gene3D" id="3.20.20.80">
    <property type="entry name" value="Glycosidases"/>
    <property type="match status" value="1"/>
</dbReference>
<sequence>MDGPARRAGAVLLGAGLMLTTAAAATPTDGWVELATTPARTDAPLSGFLPFAPEPGDEPGGADPGFPHTMEWFYLPVADVVTGEDEYDWSVLEARLGSVAGRGHQSVLRFYLDYPGLPSGVPAHLLGEGGIDRSRRYDVHDNDGVSFSPDYDDPRVRELLTGFVAAFGERYDGDPRIGFVTTGLVGFWGEQHTWPLDGETGPENPSGEDWMPSEDTQERLLAAWDSAFDTTRLLVRYPSEAAGAHAVGFHDDSFALETLPTAPWHFLSLLEAAGLTERWQGEPVAGELYPALQTCVFSVPLSCPDEGGAEDVAAAIAATHASWLVNDRAYSDGYEGADRQRALDAHAALGHDVAALAVRTRPDDAGGTEVTVRLANRGVAPFYADWPGELAVLDEDGTVLATTEIPLDLPALLPGDVREVTASVDGDGARLALAIPNPMPGGAPLRLANATQDADASGYLTLGDLPAPEPDGPRAGVAAAVLAGVLVVGAAVLGRRRLSGPRPASA</sequence>
<dbReference type="InterPro" id="IPR017853">
    <property type="entry name" value="GH"/>
</dbReference>
<keyword evidence="1" id="KW-0472">Membrane</keyword>
<protein>
    <submittedName>
        <fullName evidence="3">DUF4832 domain-containing protein</fullName>
    </submittedName>
</protein>
<keyword evidence="1" id="KW-1133">Transmembrane helix</keyword>
<dbReference type="EMBL" id="JACSPO010000007">
    <property type="protein sequence ID" value="MBD8063099.1"/>
    <property type="molecule type" value="Genomic_DNA"/>
</dbReference>
<comment type="caution">
    <text evidence="3">The sequence shown here is derived from an EMBL/GenBank/DDBJ whole genome shotgun (WGS) entry which is preliminary data.</text>
</comment>
<accession>A0ABR8Z4C5</accession>
<keyword evidence="2" id="KW-0732">Signal</keyword>
<feature type="transmembrane region" description="Helical" evidence="1">
    <location>
        <begin position="475"/>
        <end position="493"/>
    </location>
</feature>
<feature type="chain" id="PRO_5045754570" evidence="2">
    <location>
        <begin position="25"/>
        <end position="506"/>
    </location>
</feature>
<dbReference type="SUPFAM" id="SSF51445">
    <property type="entry name" value="(Trans)glycosidases"/>
    <property type="match status" value="1"/>
</dbReference>
<proteinExistence type="predicted"/>
<gene>
    <name evidence="3" type="ORF">H9624_12305</name>
</gene>
<evidence type="ECO:0000256" key="2">
    <source>
        <dbReference type="SAM" id="SignalP"/>
    </source>
</evidence>
<dbReference type="RefSeq" id="WP_251840198.1">
    <property type="nucleotide sequence ID" value="NZ_JACSPO010000007.1"/>
</dbReference>
<evidence type="ECO:0000313" key="4">
    <source>
        <dbReference type="Proteomes" id="UP000661894"/>
    </source>
</evidence>
<keyword evidence="4" id="KW-1185">Reference proteome</keyword>
<evidence type="ECO:0000256" key="1">
    <source>
        <dbReference type="SAM" id="Phobius"/>
    </source>
</evidence>
<feature type="signal peptide" evidence="2">
    <location>
        <begin position="1"/>
        <end position="24"/>
    </location>
</feature>
<organism evidence="3 4">
    <name type="scientific">Oceanitalea stevensii</name>
    <dbReference type="NCBI Taxonomy" id="2763072"/>
    <lineage>
        <taxon>Bacteria</taxon>
        <taxon>Bacillati</taxon>
        <taxon>Actinomycetota</taxon>
        <taxon>Actinomycetes</taxon>
        <taxon>Micrococcales</taxon>
        <taxon>Bogoriellaceae</taxon>
        <taxon>Georgenia</taxon>
    </lineage>
</organism>